<name>A0A165TQD8_9AGAM</name>
<keyword evidence="3" id="KW-1185">Reference proteome</keyword>
<feature type="compositionally biased region" description="Basic and acidic residues" evidence="1">
    <location>
        <begin position="408"/>
        <end position="421"/>
    </location>
</feature>
<sequence>MRLIYKRVNKTQLCLCFGSSETRYMPISTDRSWEDAKLFIPDLTNPLHGLVKFASPVAHKPMKLSLFLPSDDDVGAGSTNHNQLQLSWHASKVTSTPTREKTVEFASPRECGHAIAPFPSQVEAFKFDAKRDVDQRRQPGNAKGTIATFHAEPSSYGRDSLALRTFSFRDRDGQDKVKRRVRARGIVNLRHMLSAFEMQDWGKEKVGRLIVENPQEFGARAAQSSDLNSVLASSGNANAHELNVEANRRLPASVVCERSRPVAANVVPAERKCPYSTVLDPRSLLKPAQESTGADRDVNSGIPHRGAKQVGDLAKPNLTVAPSESVTPQKDHPGLVLNAASTRVKSKSEIGGGAGIAKERSTIADCVSISVSVSNVVVRKDDRAPLTNSTLNQPKPLAEPPSTLGKRRRDDEADKNGDRNGKGTKKKKWADVAPEQVLQDVVICNNAIKRILHTGELVQDEKILQDLKSSLEMVDKTKQRVSYAVLSEYRLGKSLRFLARDTKCIPAGDLYGVKTLAKELYEFFSMMHGSRDAGKTRNQNL</sequence>
<protein>
    <submittedName>
        <fullName evidence="2">Uncharacterized protein</fullName>
    </submittedName>
</protein>
<dbReference type="InParanoid" id="A0A165TQD8"/>
<evidence type="ECO:0000256" key="1">
    <source>
        <dbReference type="SAM" id="MobiDB-lite"/>
    </source>
</evidence>
<feature type="region of interest" description="Disordered" evidence="1">
    <location>
        <begin position="284"/>
        <end position="314"/>
    </location>
</feature>
<dbReference type="AlphaFoldDB" id="A0A165TQD8"/>
<dbReference type="OrthoDB" id="10599279at2759"/>
<dbReference type="EMBL" id="KV425564">
    <property type="protein sequence ID" value="KZT27017.1"/>
    <property type="molecule type" value="Genomic_DNA"/>
</dbReference>
<organism evidence="2 3">
    <name type="scientific">Neolentinus lepideus HHB14362 ss-1</name>
    <dbReference type="NCBI Taxonomy" id="1314782"/>
    <lineage>
        <taxon>Eukaryota</taxon>
        <taxon>Fungi</taxon>
        <taxon>Dikarya</taxon>
        <taxon>Basidiomycota</taxon>
        <taxon>Agaricomycotina</taxon>
        <taxon>Agaricomycetes</taxon>
        <taxon>Gloeophyllales</taxon>
        <taxon>Gloeophyllaceae</taxon>
        <taxon>Neolentinus</taxon>
    </lineage>
</organism>
<dbReference type="Proteomes" id="UP000076761">
    <property type="component" value="Unassembled WGS sequence"/>
</dbReference>
<reference evidence="2 3" key="1">
    <citation type="journal article" date="2016" name="Mol. Biol. Evol.">
        <title>Comparative Genomics of Early-Diverging Mushroom-Forming Fungi Provides Insights into the Origins of Lignocellulose Decay Capabilities.</title>
        <authorList>
            <person name="Nagy L.G."/>
            <person name="Riley R."/>
            <person name="Tritt A."/>
            <person name="Adam C."/>
            <person name="Daum C."/>
            <person name="Floudas D."/>
            <person name="Sun H."/>
            <person name="Yadav J.S."/>
            <person name="Pangilinan J."/>
            <person name="Larsson K.H."/>
            <person name="Matsuura K."/>
            <person name="Barry K."/>
            <person name="Labutti K."/>
            <person name="Kuo R."/>
            <person name="Ohm R.A."/>
            <person name="Bhattacharya S.S."/>
            <person name="Shirouzu T."/>
            <person name="Yoshinaga Y."/>
            <person name="Martin F.M."/>
            <person name="Grigoriev I.V."/>
            <person name="Hibbett D.S."/>
        </authorList>
    </citation>
    <scope>NUCLEOTIDE SEQUENCE [LARGE SCALE GENOMIC DNA]</scope>
    <source>
        <strain evidence="2 3">HHB14362 ss-1</strain>
    </source>
</reference>
<feature type="region of interest" description="Disordered" evidence="1">
    <location>
        <begin position="384"/>
        <end position="429"/>
    </location>
</feature>
<proteinExistence type="predicted"/>
<evidence type="ECO:0000313" key="3">
    <source>
        <dbReference type="Proteomes" id="UP000076761"/>
    </source>
</evidence>
<gene>
    <name evidence="2" type="ORF">NEOLEDRAFT_186608</name>
</gene>
<accession>A0A165TQD8</accession>
<evidence type="ECO:0000313" key="2">
    <source>
        <dbReference type="EMBL" id="KZT27017.1"/>
    </source>
</evidence>